<comment type="caution">
    <text evidence="3">The sequence shown here is derived from an EMBL/GenBank/DDBJ whole genome shotgun (WGS) entry which is preliminary data.</text>
</comment>
<organism evidence="3 4">
    <name type="scientific">Kribbella lupini</name>
    <dbReference type="NCBI Taxonomy" id="291602"/>
    <lineage>
        <taxon>Bacteria</taxon>
        <taxon>Bacillati</taxon>
        <taxon>Actinomycetota</taxon>
        <taxon>Actinomycetes</taxon>
        <taxon>Propionibacteriales</taxon>
        <taxon>Kribbellaceae</taxon>
        <taxon>Kribbella</taxon>
    </lineage>
</organism>
<dbReference type="PANTHER" id="PTHR30546">
    <property type="entry name" value="FLAVODOXIN-RELATED PROTEIN WRBA-RELATED"/>
    <property type="match status" value="1"/>
</dbReference>
<dbReference type="InterPro" id="IPR005025">
    <property type="entry name" value="FMN_Rdtase-like_dom"/>
</dbReference>
<feature type="region of interest" description="Disordered" evidence="1">
    <location>
        <begin position="1"/>
        <end position="42"/>
    </location>
</feature>
<dbReference type="InterPro" id="IPR008254">
    <property type="entry name" value="Flavodoxin/NO_synth"/>
</dbReference>
<evidence type="ECO:0000259" key="2">
    <source>
        <dbReference type="PROSITE" id="PS50902"/>
    </source>
</evidence>
<reference evidence="4" key="1">
    <citation type="journal article" date="2019" name="Int. J. Syst. Evol. Microbiol.">
        <title>The Global Catalogue of Microorganisms (GCM) 10K type strain sequencing project: providing services to taxonomists for standard genome sequencing and annotation.</title>
        <authorList>
            <consortium name="The Broad Institute Genomics Platform"/>
            <consortium name="The Broad Institute Genome Sequencing Center for Infectious Disease"/>
            <person name="Wu L."/>
            <person name="Ma J."/>
        </authorList>
    </citation>
    <scope>NUCLEOTIDE SEQUENCE [LARGE SCALE GENOMIC DNA]</scope>
    <source>
        <strain evidence="4">JCM 14303</strain>
    </source>
</reference>
<dbReference type="SUPFAM" id="SSF52218">
    <property type="entry name" value="Flavoproteins"/>
    <property type="match status" value="1"/>
</dbReference>
<dbReference type="Pfam" id="PF03358">
    <property type="entry name" value="FMN_red"/>
    <property type="match status" value="1"/>
</dbReference>
<dbReference type="Gene3D" id="3.40.50.360">
    <property type="match status" value="1"/>
</dbReference>
<gene>
    <name evidence="3" type="ORF">GCM10009741_60510</name>
</gene>
<keyword evidence="4" id="KW-1185">Reference proteome</keyword>
<name>A0ABP4MQ98_9ACTN</name>
<feature type="compositionally biased region" description="Pro residues" evidence="1">
    <location>
        <begin position="27"/>
        <end position="37"/>
    </location>
</feature>
<dbReference type="PROSITE" id="PS50902">
    <property type="entry name" value="FLAVODOXIN_LIKE"/>
    <property type="match status" value="1"/>
</dbReference>
<feature type="domain" description="Flavodoxin-like" evidence="2">
    <location>
        <begin position="46"/>
        <end position="224"/>
    </location>
</feature>
<dbReference type="EMBL" id="BAAANC010000003">
    <property type="protein sequence ID" value="GAA1548532.1"/>
    <property type="molecule type" value="Genomic_DNA"/>
</dbReference>
<sequence>MPATPTAHEPEQVPAGQPSAAELQPGQPVPTRAPQPQPDSSGTARIAIAYHSGYGHTARQAEAVAAGADAVPGATADLVSLDELTDDVWARLKAADAIIFGAPTYMGSPSAVFKAFAEASADVWADNLGWRDKIAAGFTNSKAMSGDKLNSLVDFAVLAAQHGMIWVGLDIYPGWAESTASIEDLNRLGSWLGAMAQSDADLSAEKAPPETDLRTAAALGSRVATVTLRHLRGSLAA</sequence>
<evidence type="ECO:0000256" key="1">
    <source>
        <dbReference type="SAM" id="MobiDB-lite"/>
    </source>
</evidence>
<dbReference type="PANTHER" id="PTHR30546:SF23">
    <property type="entry name" value="FLAVOPROTEIN-LIKE PROTEIN YCP4-RELATED"/>
    <property type="match status" value="1"/>
</dbReference>
<dbReference type="Proteomes" id="UP001500363">
    <property type="component" value="Unassembled WGS sequence"/>
</dbReference>
<protein>
    <submittedName>
        <fullName evidence="3">Flavodoxin family protein</fullName>
    </submittedName>
</protein>
<evidence type="ECO:0000313" key="4">
    <source>
        <dbReference type="Proteomes" id="UP001500363"/>
    </source>
</evidence>
<dbReference type="RefSeq" id="WP_344180254.1">
    <property type="nucleotide sequence ID" value="NZ_BAAANC010000003.1"/>
</dbReference>
<dbReference type="InterPro" id="IPR029039">
    <property type="entry name" value="Flavoprotein-like_sf"/>
</dbReference>
<evidence type="ECO:0000313" key="3">
    <source>
        <dbReference type="EMBL" id="GAA1548532.1"/>
    </source>
</evidence>
<proteinExistence type="predicted"/>
<accession>A0ABP4MQ98</accession>